<organism evidence="1 2">
    <name type="scientific">Melastoma candidum</name>
    <dbReference type="NCBI Taxonomy" id="119954"/>
    <lineage>
        <taxon>Eukaryota</taxon>
        <taxon>Viridiplantae</taxon>
        <taxon>Streptophyta</taxon>
        <taxon>Embryophyta</taxon>
        <taxon>Tracheophyta</taxon>
        <taxon>Spermatophyta</taxon>
        <taxon>Magnoliopsida</taxon>
        <taxon>eudicotyledons</taxon>
        <taxon>Gunneridae</taxon>
        <taxon>Pentapetalae</taxon>
        <taxon>rosids</taxon>
        <taxon>malvids</taxon>
        <taxon>Myrtales</taxon>
        <taxon>Melastomataceae</taxon>
        <taxon>Melastomatoideae</taxon>
        <taxon>Melastomateae</taxon>
        <taxon>Melastoma</taxon>
    </lineage>
</organism>
<keyword evidence="2" id="KW-1185">Reference proteome</keyword>
<evidence type="ECO:0000313" key="2">
    <source>
        <dbReference type="Proteomes" id="UP001057402"/>
    </source>
</evidence>
<evidence type="ECO:0000313" key="1">
    <source>
        <dbReference type="EMBL" id="KAI4381709.1"/>
    </source>
</evidence>
<comment type="caution">
    <text evidence="1">The sequence shown here is derived from an EMBL/GenBank/DDBJ whole genome shotgun (WGS) entry which is preliminary data.</text>
</comment>
<gene>
    <name evidence="1" type="ORF">MLD38_007760</name>
</gene>
<protein>
    <submittedName>
        <fullName evidence="1">Uncharacterized protein</fullName>
    </submittedName>
</protein>
<sequence>MCHNVGDAEFRHRRTRAAIMGLAREIAELNEALRGITEMEDEPRRFGSRVTRLWLRTRRLKLRRELLLGAAAASFVWSAAIVCLVTMGRMEIAGPKDQSGFTFSNLDYCDSVSSSCSFGALWFLPVQNPHNVFWNDDT</sequence>
<name>A0ACB9RVV5_9MYRT</name>
<dbReference type="EMBL" id="CM042882">
    <property type="protein sequence ID" value="KAI4381709.1"/>
    <property type="molecule type" value="Genomic_DNA"/>
</dbReference>
<reference evidence="2" key="1">
    <citation type="journal article" date="2023" name="Front. Plant Sci.">
        <title>Chromosomal-level genome assembly of Melastoma candidum provides insights into trichome evolution.</title>
        <authorList>
            <person name="Zhong Y."/>
            <person name="Wu W."/>
            <person name="Sun C."/>
            <person name="Zou P."/>
            <person name="Liu Y."/>
            <person name="Dai S."/>
            <person name="Zhou R."/>
        </authorList>
    </citation>
    <scope>NUCLEOTIDE SEQUENCE [LARGE SCALE GENOMIC DNA]</scope>
</reference>
<accession>A0ACB9RVV5</accession>
<proteinExistence type="predicted"/>
<dbReference type="Proteomes" id="UP001057402">
    <property type="component" value="Chromosome 3"/>
</dbReference>